<dbReference type="GO" id="GO:0004563">
    <property type="term" value="F:beta-N-acetylhexosaminidase activity"/>
    <property type="evidence" value="ECO:0007669"/>
    <property type="project" value="UniProtKB-EC"/>
</dbReference>
<feature type="active site" description="Proton donor" evidence="8">
    <location>
        <position position="444"/>
    </location>
</feature>
<evidence type="ECO:0000256" key="1">
    <source>
        <dbReference type="ARBA" id="ARBA00001231"/>
    </source>
</evidence>
<organism evidence="11 12">
    <name type="scientific">Pacificibacter marinus</name>
    <dbReference type="NCBI Taxonomy" id="658057"/>
    <lineage>
        <taxon>Bacteria</taxon>
        <taxon>Pseudomonadati</taxon>
        <taxon>Pseudomonadota</taxon>
        <taxon>Alphaproteobacteria</taxon>
        <taxon>Rhodobacterales</taxon>
        <taxon>Roseobacteraceae</taxon>
        <taxon>Pacificibacter</taxon>
    </lineage>
</organism>
<dbReference type="Pfam" id="PF00728">
    <property type="entry name" value="Glyco_hydro_20"/>
    <property type="match status" value="1"/>
</dbReference>
<protein>
    <recommendedName>
        <fullName evidence="3">beta-N-acetylhexosaminidase</fullName>
        <ecNumber evidence="3">3.2.1.52</ecNumber>
    </recommendedName>
    <alternativeName>
        <fullName evidence="6">Beta-N-acetylhexosaminidase</fullName>
    </alternativeName>
    <alternativeName>
        <fullName evidence="7">N-acetyl-beta-glucosaminidase</fullName>
    </alternativeName>
</protein>
<evidence type="ECO:0000256" key="5">
    <source>
        <dbReference type="ARBA" id="ARBA00023295"/>
    </source>
</evidence>
<dbReference type="RefSeq" id="WP_085846982.1">
    <property type="nucleotide sequence ID" value="NZ_FNZV01000001.1"/>
</dbReference>
<proteinExistence type="inferred from homology"/>
<comment type="similarity">
    <text evidence="2">Belongs to the glycosyl hydrolase 20 family.</text>
</comment>
<dbReference type="PANTHER" id="PTHR22600">
    <property type="entry name" value="BETA-HEXOSAMINIDASE"/>
    <property type="match status" value="1"/>
</dbReference>
<dbReference type="InterPro" id="IPR029018">
    <property type="entry name" value="Hex-like_dom2"/>
</dbReference>
<dbReference type="InterPro" id="IPR025705">
    <property type="entry name" value="Beta_hexosaminidase_sua/sub"/>
</dbReference>
<dbReference type="GO" id="GO:0016020">
    <property type="term" value="C:membrane"/>
    <property type="evidence" value="ECO:0007669"/>
    <property type="project" value="TreeGrafter"/>
</dbReference>
<accession>A0A1Y5R7E2</accession>
<dbReference type="PANTHER" id="PTHR22600:SF57">
    <property type="entry name" value="BETA-N-ACETYLHEXOSAMINIDASE"/>
    <property type="match status" value="1"/>
</dbReference>
<dbReference type="STRING" id="658057.SAMN04488032_101610"/>
<dbReference type="GO" id="GO:0030203">
    <property type="term" value="P:glycosaminoglycan metabolic process"/>
    <property type="evidence" value="ECO:0007669"/>
    <property type="project" value="TreeGrafter"/>
</dbReference>
<keyword evidence="12" id="KW-1185">Reference proteome</keyword>
<evidence type="ECO:0000256" key="2">
    <source>
        <dbReference type="ARBA" id="ARBA00006285"/>
    </source>
</evidence>
<dbReference type="Gene3D" id="3.20.20.80">
    <property type="entry name" value="Glycosidases"/>
    <property type="match status" value="1"/>
</dbReference>
<feature type="domain" description="Beta-hexosaminidase bacterial type N-terminal" evidence="10">
    <location>
        <begin position="142"/>
        <end position="248"/>
    </location>
</feature>
<dbReference type="InterPro" id="IPR015883">
    <property type="entry name" value="Glyco_hydro_20_cat"/>
</dbReference>
<dbReference type="CDD" id="cd06563">
    <property type="entry name" value="GH20_chitobiase-like"/>
    <property type="match status" value="1"/>
</dbReference>
<dbReference type="InterPro" id="IPR015882">
    <property type="entry name" value="HEX_bac_N"/>
</dbReference>
<dbReference type="SUPFAM" id="SSF55545">
    <property type="entry name" value="beta-N-acetylhexosaminidase-like domain"/>
    <property type="match status" value="1"/>
</dbReference>
<dbReference type="Pfam" id="PF02838">
    <property type="entry name" value="Glyco_hydro_20b"/>
    <property type="match status" value="1"/>
</dbReference>
<gene>
    <name evidence="11" type="primary">exo I</name>
    <name evidence="11" type="ORF">PAM7971_00037</name>
</gene>
<dbReference type="GO" id="GO:0005975">
    <property type="term" value="P:carbohydrate metabolic process"/>
    <property type="evidence" value="ECO:0007669"/>
    <property type="project" value="InterPro"/>
</dbReference>
<evidence type="ECO:0000256" key="6">
    <source>
        <dbReference type="ARBA" id="ARBA00030512"/>
    </source>
</evidence>
<dbReference type="InterPro" id="IPR017853">
    <property type="entry name" value="GH"/>
</dbReference>
<sequence>MTYFLENTWHPDPAPEGTWTLKLTNLTDAPLADFKLSLTSITRIMPTHVLTGAKFLRRDANFHEFAPVDATPLASGDSWTFVITGINRSPFHRNDAAKTAWITHADGSHTTVQVGDLMHAGTAPVRPESRLPEGKLTLPFALLPWPNTITATASSAPVILHAVDETSLENKRLMLQVDALHSRLFPAAQRAYQLSPALGSRAVQFAVDTTLPDEGYRIDFAQTITLTANADEGRRYGLIALAQMMHGTFTDPEFQFPATGEIIDAPRYGWRGCHLDVSRHFWTFDEVLRVVDMLAWHKMNIFHWHLTDDEGWRAEILAYPELTQAGATRGADVPKMLPQLCEGAETRHGFYTQDQMRAVVARAQSLGIDVMPEIETPGHAAAVLAALPQLVDPDEPANSYYPVQGYFNNALNPAMPETFSVLETVFDEIAAIFPSKYIHIGGDEVANNAWLTSPRAQALMASESLSGTFELQSWFLRKVKDMLTARGKIMVGWNEIAHGGGVPPEGTLLMAWENPQVGIELASQGYDVVMTPGQAYYLDMVQSDDWLENGAGWAGAVSPKQTYTYEAEGDFPEALRNQMRGIQACIWSEHFADRHWFNDLVFPRLSAVAEAAWTEKDNKDWLRFARQVRQHPEL</sequence>
<name>A0A1Y5R7E2_9RHOB</name>
<evidence type="ECO:0000313" key="11">
    <source>
        <dbReference type="EMBL" id="SLN10868.1"/>
    </source>
</evidence>
<feature type="domain" description="Glycoside hydrolase family 20 catalytic" evidence="9">
    <location>
        <begin position="268"/>
        <end position="615"/>
    </location>
</feature>
<evidence type="ECO:0000256" key="8">
    <source>
        <dbReference type="PIRSR" id="PIRSR625705-1"/>
    </source>
</evidence>
<comment type="catalytic activity">
    <reaction evidence="1">
        <text>Hydrolysis of terminal non-reducing N-acetyl-D-hexosamine residues in N-acetyl-beta-D-hexosaminides.</text>
        <dbReference type="EC" id="3.2.1.52"/>
    </reaction>
</comment>
<evidence type="ECO:0000256" key="4">
    <source>
        <dbReference type="ARBA" id="ARBA00022801"/>
    </source>
</evidence>
<dbReference type="SUPFAM" id="SSF51445">
    <property type="entry name" value="(Trans)glycosidases"/>
    <property type="match status" value="1"/>
</dbReference>
<reference evidence="11 12" key="1">
    <citation type="submission" date="2017-03" db="EMBL/GenBank/DDBJ databases">
        <authorList>
            <person name="Afonso C.L."/>
            <person name="Miller P.J."/>
            <person name="Scott M.A."/>
            <person name="Spackman E."/>
            <person name="Goraichik I."/>
            <person name="Dimitrov K.M."/>
            <person name="Suarez D.L."/>
            <person name="Swayne D.E."/>
        </authorList>
    </citation>
    <scope>NUCLEOTIDE SEQUENCE [LARGE SCALE GENOMIC DNA]</scope>
    <source>
        <strain evidence="11 12">CECT 7971</strain>
    </source>
</reference>
<dbReference type="Proteomes" id="UP000193307">
    <property type="component" value="Unassembled WGS sequence"/>
</dbReference>
<evidence type="ECO:0000256" key="7">
    <source>
        <dbReference type="ARBA" id="ARBA00033000"/>
    </source>
</evidence>
<keyword evidence="4 11" id="KW-0378">Hydrolase</keyword>
<keyword evidence="5 11" id="KW-0326">Glycosidase</keyword>
<evidence type="ECO:0000259" key="10">
    <source>
        <dbReference type="Pfam" id="PF02838"/>
    </source>
</evidence>
<dbReference type="EMBL" id="FWFW01000001">
    <property type="protein sequence ID" value="SLN10868.1"/>
    <property type="molecule type" value="Genomic_DNA"/>
</dbReference>
<dbReference type="Gene3D" id="3.30.379.10">
    <property type="entry name" value="Chitobiase/beta-hexosaminidase domain 2-like"/>
    <property type="match status" value="1"/>
</dbReference>
<dbReference type="OrthoDB" id="9763537at2"/>
<dbReference type="PRINTS" id="PR00738">
    <property type="entry name" value="GLHYDRLASE20"/>
</dbReference>
<evidence type="ECO:0000259" key="9">
    <source>
        <dbReference type="Pfam" id="PF00728"/>
    </source>
</evidence>
<evidence type="ECO:0000313" key="12">
    <source>
        <dbReference type="Proteomes" id="UP000193307"/>
    </source>
</evidence>
<dbReference type="EC" id="3.2.1.52" evidence="3"/>
<evidence type="ECO:0000256" key="3">
    <source>
        <dbReference type="ARBA" id="ARBA00012663"/>
    </source>
</evidence>
<dbReference type="AlphaFoldDB" id="A0A1Y5R7E2"/>